<dbReference type="RefSeq" id="WP_280880969.1">
    <property type="nucleotide sequence ID" value="NZ_JARXVH010000015.1"/>
</dbReference>
<dbReference type="Pfam" id="PF06224">
    <property type="entry name" value="AlkZ-like"/>
    <property type="match status" value="1"/>
</dbReference>
<dbReference type="PANTHER" id="PTHR38479:SF2">
    <property type="entry name" value="WINGED HELIX DNA-BINDING DOMAIN-CONTAINING PROTEIN"/>
    <property type="match status" value="1"/>
</dbReference>
<keyword evidence="3" id="KW-1185">Reference proteome</keyword>
<evidence type="ECO:0008006" key="4">
    <source>
        <dbReference type="Google" id="ProtNLM"/>
    </source>
</evidence>
<dbReference type="EMBL" id="JARXVH010000015">
    <property type="protein sequence ID" value="MDH6220207.1"/>
    <property type="molecule type" value="Genomic_DNA"/>
</dbReference>
<sequence>MTLRITWEQASARRMERQFLANPAPEGTPVADVVSAMLATHAQVLSAAEVSVGVRAIGVTRADVRAAVWGDGSPSSSEETASSTESVSSVKSISLVKTYGPRGTVHLLPARELPMWCSALPAVPGGAGPFAPDVRVTEEQARQIVAAIGDALDGACLTIDELGDEVVARTGPWAGDRVMPAFQDLWPRWRQVMHRAGQSGALCFGPNRGRKVTYTRPPHFAPQPPAEALRELVRRYLHAYGPATPAHFAKWLAAQGGWATGLFRELAEAGEIEEVELEGVTSKGSGDGSGVAWVVAGDTVFPAEPPRGVRLLPYFDAYAVAAQPRELLFPGAAYQRALAGGQAGNFPVLLVDWVVAGVWHQRRRGRRTTVTVEPLGRLTARQERELGERVRRVGEVLEAEAELVIGEVTTGPHA</sequence>
<proteinExistence type="inferred from homology"/>
<dbReference type="PROSITE" id="PS01258">
    <property type="entry name" value="BH2"/>
    <property type="match status" value="1"/>
</dbReference>
<dbReference type="InterPro" id="IPR009351">
    <property type="entry name" value="AlkZ-like"/>
</dbReference>
<reference evidence="2 3" key="1">
    <citation type="submission" date="2023-04" db="EMBL/GenBank/DDBJ databases">
        <title>Forest soil microbial communities from Buena Vista Peninsula, Colon Province, Panama.</title>
        <authorList>
            <person name="Bouskill N."/>
        </authorList>
    </citation>
    <scope>NUCLEOTIDE SEQUENCE [LARGE SCALE GENOMIC DNA]</scope>
    <source>
        <strain evidence="2 3">GGS1</strain>
    </source>
</reference>
<comment type="similarity">
    <text evidence="1">Belongs to the Bcl-2 family.</text>
</comment>
<evidence type="ECO:0000313" key="3">
    <source>
        <dbReference type="Proteomes" id="UP001160499"/>
    </source>
</evidence>
<name>A0ABT6LV68_9ACTN</name>
<evidence type="ECO:0000256" key="1">
    <source>
        <dbReference type="ARBA" id="ARBA00009458"/>
    </source>
</evidence>
<evidence type="ECO:0000313" key="2">
    <source>
        <dbReference type="EMBL" id="MDH6220207.1"/>
    </source>
</evidence>
<gene>
    <name evidence="2" type="ORF">M2283_007547</name>
</gene>
<dbReference type="Proteomes" id="UP001160499">
    <property type="component" value="Unassembled WGS sequence"/>
</dbReference>
<dbReference type="PANTHER" id="PTHR38479">
    <property type="entry name" value="LMO0824 PROTEIN"/>
    <property type="match status" value="1"/>
</dbReference>
<protein>
    <recommendedName>
        <fullName evidence="4">Winged helix DNA-binding domain-containing protein</fullName>
    </recommendedName>
</protein>
<organism evidence="2 3">
    <name type="scientific">Streptomyces pseudovenezuelae</name>
    <dbReference type="NCBI Taxonomy" id="67350"/>
    <lineage>
        <taxon>Bacteria</taxon>
        <taxon>Bacillati</taxon>
        <taxon>Actinomycetota</taxon>
        <taxon>Actinomycetes</taxon>
        <taxon>Kitasatosporales</taxon>
        <taxon>Streptomycetaceae</taxon>
        <taxon>Streptomyces</taxon>
        <taxon>Streptomyces aurantiacus group</taxon>
    </lineage>
</organism>
<comment type="caution">
    <text evidence="2">The sequence shown here is derived from an EMBL/GenBank/DDBJ whole genome shotgun (WGS) entry which is preliminary data.</text>
</comment>
<dbReference type="InterPro" id="IPR020726">
    <property type="entry name" value="Bcl2_BH2_motif_CS"/>
</dbReference>
<accession>A0ABT6LV68</accession>